<dbReference type="PANTHER" id="PTHR33164">
    <property type="entry name" value="TRANSCRIPTIONAL REGULATOR, MARR FAMILY"/>
    <property type="match status" value="1"/>
</dbReference>
<dbReference type="Gene3D" id="1.10.10.10">
    <property type="entry name" value="Winged helix-like DNA-binding domain superfamily/Winged helix DNA-binding domain"/>
    <property type="match status" value="1"/>
</dbReference>
<reference evidence="2 3" key="1">
    <citation type="submission" date="2019-03" db="EMBL/GenBank/DDBJ databases">
        <title>Genomic Encyclopedia of Type Strains, Phase IV (KMG-IV): sequencing the most valuable type-strain genomes for metagenomic binning, comparative biology and taxonomic classification.</title>
        <authorList>
            <person name="Goeker M."/>
        </authorList>
    </citation>
    <scope>NUCLEOTIDE SEQUENCE [LARGE SCALE GENOMIC DNA]</scope>
    <source>
        <strain evidence="2 3">DSM 45765</strain>
    </source>
</reference>
<protein>
    <submittedName>
        <fullName evidence="2">DNA-binding MarR family transcriptional regulator</fullName>
    </submittedName>
</protein>
<gene>
    <name evidence="2" type="ORF">EV191_1011041</name>
</gene>
<evidence type="ECO:0000259" key="1">
    <source>
        <dbReference type="PROSITE" id="PS50995"/>
    </source>
</evidence>
<dbReference type="PRINTS" id="PR00598">
    <property type="entry name" value="HTHMARR"/>
</dbReference>
<dbReference type="GO" id="GO:0003700">
    <property type="term" value="F:DNA-binding transcription factor activity"/>
    <property type="evidence" value="ECO:0007669"/>
    <property type="project" value="InterPro"/>
</dbReference>
<proteinExistence type="predicted"/>
<dbReference type="InterPro" id="IPR036390">
    <property type="entry name" value="WH_DNA-bd_sf"/>
</dbReference>
<organism evidence="2 3">
    <name type="scientific">Tamaricihabitans halophyticus</name>
    <dbReference type="NCBI Taxonomy" id="1262583"/>
    <lineage>
        <taxon>Bacteria</taxon>
        <taxon>Bacillati</taxon>
        <taxon>Actinomycetota</taxon>
        <taxon>Actinomycetes</taxon>
        <taxon>Pseudonocardiales</taxon>
        <taxon>Pseudonocardiaceae</taxon>
        <taxon>Tamaricihabitans</taxon>
    </lineage>
</organism>
<dbReference type="PANTHER" id="PTHR33164:SF106">
    <property type="entry name" value="TRANSCRIPTIONAL REGULATORY PROTEIN"/>
    <property type="match status" value="1"/>
</dbReference>
<dbReference type="InterPro" id="IPR000835">
    <property type="entry name" value="HTH_MarR-typ"/>
</dbReference>
<comment type="caution">
    <text evidence="2">The sequence shown here is derived from an EMBL/GenBank/DDBJ whole genome shotgun (WGS) entry which is preliminary data.</text>
</comment>
<dbReference type="EMBL" id="SLXQ01000001">
    <property type="protein sequence ID" value="TCP57089.1"/>
    <property type="molecule type" value="Genomic_DNA"/>
</dbReference>
<evidence type="ECO:0000313" key="3">
    <source>
        <dbReference type="Proteomes" id="UP000294911"/>
    </source>
</evidence>
<dbReference type="GO" id="GO:0003677">
    <property type="term" value="F:DNA binding"/>
    <property type="evidence" value="ECO:0007669"/>
    <property type="project" value="UniProtKB-KW"/>
</dbReference>
<dbReference type="Pfam" id="PF12802">
    <property type="entry name" value="MarR_2"/>
    <property type="match status" value="1"/>
</dbReference>
<evidence type="ECO:0000313" key="2">
    <source>
        <dbReference type="EMBL" id="TCP57089.1"/>
    </source>
</evidence>
<dbReference type="Proteomes" id="UP000294911">
    <property type="component" value="Unassembled WGS sequence"/>
</dbReference>
<dbReference type="AlphaFoldDB" id="A0A4R2R5L5"/>
<feature type="domain" description="HTH marR-type" evidence="1">
    <location>
        <begin position="19"/>
        <end position="155"/>
    </location>
</feature>
<keyword evidence="2" id="KW-0238">DNA-binding</keyword>
<name>A0A4R2R5L5_9PSEU</name>
<dbReference type="InterPro" id="IPR036388">
    <property type="entry name" value="WH-like_DNA-bd_sf"/>
</dbReference>
<dbReference type="SUPFAM" id="SSF46785">
    <property type="entry name" value="Winged helix' DNA-binding domain"/>
    <property type="match status" value="1"/>
</dbReference>
<dbReference type="PROSITE" id="PS50995">
    <property type="entry name" value="HTH_MARR_2"/>
    <property type="match status" value="1"/>
</dbReference>
<dbReference type="GO" id="GO:0006950">
    <property type="term" value="P:response to stress"/>
    <property type="evidence" value="ECO:0007669"/>
    <property type="project" value="TreeGrafter"/>
</dbReference>
<dbReference type="InterPro" id="IPR039422">
    <property type="entry name" value="MarR/SlyA-like"/>
</dbReference>
<sequence length="168" mass="18803">MTPANRRPVPDSDQLDHDDQALVRKLRQLTVESDHFAEIFREAHGMHRTDLNALAVIMDAAATDRAMSPGELAEALHLSASATTALLDRLDAAELIERVRSRSDGRRVELRMREQAKDLGRQFFLPLSAALSREWAQFDSAERRAVARFLSASIAATVHTRSEMARQS</sequence>
<accession>A0A4R2R5L5</accession>
<keyword evidence="3" id="KW-1185">Reference proteome</keyword>
<dbReference type="SMART" id="SM00347">
    <property type="entry name" value="HTH_MARR"/>
    <property type="match status" value="1"/>
</dbReference>